<name>A0A4U8QCM8_9FIRM</name>
<dbReference type="STRING" id="180332.GCA_000797495_05490"/>
<dbReference type="Proteomes" id="UP000306509">
    <property type="component" value="Unassembled WGS sequence"/>
</dbReference>
<keyword evidence="6" id="KW-1185">Reference proteome</keyword>
<reference evidence="5 6" key="1">
    <citation type="journal article" date="2019" name="Anaerobe">
        <title>Detection of Robinsoniella peoriensis in multiple bone samples of a trauma patient.</title>
        <authorList>
            <person name="Schrottner P."/>
            <person name="Hartwich K."/>
            <person name="Bunk B."/>
            <person name="Schober I."/>
            <person name="Helbig S."/>
            <person name="Rudolph W.W."/>
            <person name="Gunzer F."/>
        </authorList>
    </citation>
    <scope>NUCLEOTIDE SEQUENCE [LARGE SCALE GENOMIC DNA]</scope>
    <source>
        <strain evidence="5 6">DSM 106044</strain>
    </source>
</reference>
<dbReference type="Pfam" id="PF11258">
    <property type="entry name" value="DUF3048"/>
    <property type="match status" value="1"/>
</dbReference>
<dbReference type="PROSITE" id="PS51257">
    <property type="entry name" value="PROKAR_LIPOPROTEIN"/>
    <property type="match status" value="1"/>
</dbReference>
<dbReference type="InterPro" id="IPR021416">
    <property type="entry name" value="DUF3048_N"/>
</dbReference>
<dbReference type="EMBL" id="QGQD01000006">
    <property type="protein sequence ID" value="TLD02875.1"/>
    <property type="molecule type" value="Genomic_DNA"/>
</dbReference>
<sequence length="385" mass="43405" precursor="true">MKKLTVLALLTLTAVTFTACQKKGETEPATQTAQNDTTADLETDSELETGSFTVNNTDDQNPTRETPNSQGQVHSYLTGALTDVNLAYKRPIAIMLNNIIDACPQAGIARAGIVYEAPVEGGLTRLMGIFEDYTDMEKIGSVRSCRDYYVRYALEFDAIYTHFGQAVYAFDLLNSDRVNNISGLEYQEKAGKLKGYAGEDIFYRSSDRPSPHNVYISAEGIEKAIEKKGYSTELADDYTGHYKFAKDGEEVTYTDGSAQHIEPAYQINKPWFDYNTEDKLYYRSQYKKEQIDQLTDEQLAYKNVIFQYSQIENYDDNGYLNIDTKSGGNAIVFSDGTYQKGTWKKDDEWGPAKYYDASGKEIVLNQGKTWVCIVPKNYESNVVIQ</sequence>
<dbReference type="AlphaFoldDB" id="A0A4U8QCM8"/>
<dbReference type="RefSeq" id="WP_138001646.1">
    <property type="nucleotide sequence ID" value="NZ_QGQD01000006.1"/>
</dbReference>
<feature type="chain" id="PRO_5039203105" evidence="2">
    <location>
        <begin position="20"/>
        <end position="385"/>
    </location>
</feature>
<dbReference type="Pfam" id="PF17479">
    <property type="entry name" value="DUF3048_C"/>
    <property type="match status" value="1"/>
</dbReference>
<evidence type="ECO:0000313" key="6">
    <source>
        <dbReference type="Proteomes" id="UP000306509"/>
    </source>
</evidence>
<protein>
    <submittedName>
        <fullName evidence="5">Putative lipoprotein YerB</fullName>
    </submittedName>
</protein>
<organism evidence="5 6">
    <name type="scientific">Robinsoniella peoriensis</name>
    <dbReference type="NCBI Taxonomy" id="180332"/>
    <lineage>
        <taxon>Bacteria</taxon>
        <taxon>Bacillati</taxon>
        <taxon>Bacillota</taxon>
        <taxon>Clostridia</taxon>
        <taxon>Lachnospirales</taxon>
        <taxon>Lachnospiraceae</taxon>
        <taxon>Robinsoniella</taxon>
    </lineage>
</organism>
<dbReference type="Gene3D" id="3.50.90.10">
    <property type="entry name" value="YerB-like"/>
    <property type="match status" value="1"/>
</dbReference>
<proteinExistence type="predicted"/>
<gene>
    <name evidence="5" type="primary">yerB</name>
    <name evidence="5" type="ORF">DSM106044_00374</name>
</gene>
<comment type="caution">
    <text evidence="5">The sequence shown here is derived from an EMBL/GenBank/DDBJ whole genome shotgun (WGS) entry which is preliminary data.</text>
</comment>
<feature type="domain" description="DUF3048" evidence="3">
    <location>
        <begin position="77"/>
        <end position="231"/>
    </location>
</feature>
<feature type="compositionally biased region" description="Low complexity" evidence="1">
    <location>
        <begin position="29"/>
        <end position="38"/>
    </location>
</feature>
<evidence type="ECO:0000256" key="2">
    <source>
        <dbReference type="SAM" id="SignalP"/>
    </source>
</evidence>
<feature type="signal peptide" evidence="2">
    <location>
        <begin position="1"/>
        <end position="19"/>
    </location>
</feature>
<accession>A0A4U8QCM8</accession>
<feature type="domain" description="DUF3048" evidence="4">
    <location>
        <begin position="265"/>
        <end position="371"/>
    </location>
</feature>
<keyword evidence="5" id="KW-0449">Lipoprotein</keyword>
<evidence type="ECO:0000259" key="4">
    <source>
        <dbReference type="Pfam" id="PF17479"/>
    </source>
</evidence>
<evidence type="ECO:0000259" key="3">
    <source>
        <dbReference type="Pfam" id="PF11258"/>
    </source>
</evidence>
<feature type="compositionally biased region" description="Polar residues" evidence="1">
    <location>
        <begin position="48"/>
        <end position="72"/>
    </location>
</feature>
<keyword evidence="2" id="KW-0732">Signal</keyword>
<dbReference type="InterPro" id="IPR023158">
    <property type="entry name" value="YerB-like_sf"/>
</dbReference>
<dbReference type="InterPro" id="IPR035328">
    <property type="entry name" value="DUF3048_C"/>
</dbReference>
<evidence type="ECO:0000313" key="5">
    <source>
        <dbReference type="EMBL" id="TLD02875.1"/>
    </source>
</evidence>
<dbReference type="SUPFAM" id="SSF159774">
    <property type="entry name" value="YerB-like"/>
    <property type="match status" value="1"/>
</dbReference>
<evidence type="ECO:0000256" key="1">
    <source>
        <dbReference type="SAM" id="MobiDB-lite"/>
    </source>
</evidence>
<feature type="region of interest" description="Disordered" evidence="1">
    <location>
        <begin position="23"/>
        <end position="72"/>
    </location>
</feature>